<dbReference type="STRING" id="325777.GW15_0201665"/>
<dbReference type="InterPro" id="IPR000627">
    <property type="entry name" value="Intradiol_dOase_C"/>
</dbReference>
<name>A0A098Q3D1_9XANT</name>
<dbReference type="InterPro" id="IPR024756">
    <property type="entry name" value="PCDO_beta_N"/>
</dbReference>
<dbReference type="RefSeq" id="WP_042821071.1">
    <property type="nucleotide sequence ID" value="NZ_CP053649.1"/>
</dbReference>
<evidence type="ECO:0000256" key="1">
    <source>
        <dbReference type="ARBA" id="ARBA00007825"/>
    </source>
</evidence>
<evidence type="ECO:0000256" key="3">
    <source>
        <dbReference type="ARBA" id="ARBA00023002"/>
    </source>
</evidence>
<dbReference type="GO" id="GO:0018578">
    <property type="term" value="F:protocatechuate 3,4-dioxygenase activity"/>
    <property type="evidence" value="ECO:0007669"/>
    <property type="project" value="InterPro"/>
</dbReference>
<dbReference type="InterPro" id="IPR012785">
    <property type="entry name" value="Protocat_dOase_b"/>
</dbReference>
<comment type="caution">
    <text evidence="4">The sequence shown here is derived from an EMBL/GenBank/DDBJ whole genome shotgun (WGS) entry which is preliminary data.</text>
</comment>
<dbReference type="SUPFAM" id="SSF49482">
    <property type="entry name" value="Aromatic compound dioxygenase"/>
    <property type="match status" value="1"/>
</dbReference>
<sequence>MRDPTAEQPAIAADPLLGYRRSRPGTQPAYLHAAYASTTLRGPTRDPIDLPVTLSEVTGPRLDRLTLGAHAADLTAGFSGAPLGERIIVSGRVLEENGKPVRNSVVEVWQCNAAGRYQHAGDQHDAPLDPNFRGTGQVLTDAHGRYSFKAIKPGAYPWRNHYNAWRPAHIHFSLHGDGIGQRLVTQMYFPGDPLLAHDPIYNCVDDALARERMVSSFDWENAVSEYALAYRFDIVLRGRKQTVWE</sequence>
<proteinExistence type="inferred from homology"/>
<gene>
    <name evidence="4" type="ORF">GW15_0201665</name>
</gene>
<accession>A0A098Q3D1</accession>
<dbReference type="AlphaFoldDB" id="A0A098Q3D1"/>
<dbReference type="Gene3D" id="2.60.130.10">
    <property type="entry name" value="Aromatic compound dioxygenase"/>
    <property type="match status" value="1"/>
</dbReference>
<evidence type="ECO:0000313" key="4">
    <source>
        <dbReference type="EMBL" id="KGE53536.1"/>
    </source>
</evidence>
<dbReference type="PANTHER" id="PTHR33711:SF10">
    <property type="entry name" value="INTRADIOL RING-CLEAVAGE DIOXYGENASES DOMAIN-CONTAINING PROTEIN"/>
    <property type="match status" value="1"/>
</dbReference>
<dbReference type="InterPro" id="IPR050770">
    <property type="entry name" value="Intradiol_RC_Dioxygenase"/>
</dbReference>
<protein>
    <submittedName>
        <fullName evidence="4">Protocatechuate 3,4-dioxygenase</fullName>
    </submittedName>
</protein>
<organism evidence="4 5">
    <name type="scientific">Xanthomonas axonopodis pv. vasculorum</name>
    <dbReference type="NCBI Taxonomy" id="325777"/>
    <lineage>
        <taxon>Bacteria</taxon>
        <taxon>Pseudomonadati</taxon>
        <taxon>Pseudomonadota</taxon>
        <taxon>Gammaproteobacteria</taxon>
        <taxon>Lysobacterales</taxon>
        <taxon>Lysobacteraceae</taxon>
        <taxon>Xanthomonas</taxon>
    </lineage>
</organism>
<comment type="similarity">
    <text evidence="1">Belongs to the intradiol ring-cleavage dioxygenase family.</text>
</comment>
<dbReference type="Pfam" id="PF00775">
    <property type="entry name" value="Dioxygenase_C"/>
    <property type="match status" value="1"/>
</dbReference>
<dbReference type="GO" id="GO:0019619">
    <property type="term" value="P:3,4-dihydroxybenzoate catabolic process"/>
    <property type="evidence" value="ECO:0007669"/>
    <property type="project" value="InterPro"/>
</dbReference>
<evidence type="ECO:0000313" key="5">
    <source>
        <dbReference type="Proteomes" id="UP000028012"/>
    </source>
</evidence>
<dbReference type="PANTHER" id="PTHR33711">
    <property type="entry name" value="DIOXYGENASE, PUTATIVE (AFU_ORTHOLOGUE AFUA_2G02910)-RELATED"/>
    <property type="match status" value="1"/>
</dbReference>
<dbReference type="InterPro" id="IPR015889">
    <property type="entry name" value="Intradiol_dOase_core"/>
</dbReference>
<reference evidence="4 5" key="1">
    <citation type="submission" date="2014-09" db="EMBL/GenBank/DDBJ databases">
        <title>A draft genome sequence for Xanthomonas axonopodis pv. vasculorum NCPPB 900.</title>
        <authorList>
            <person name="Harrison J."/>
            <person name="Studholme D.J."/>
        </authorList>
    </citation>
    <scope>NUCLEOTIDE SEQUENCE [LARGE SCALE GENOMIC DNA]</scope>
    <source>
        <strain evidence="4 5">NCPPB 900</strain>
    </source>
</reference>
<dbReference type="eggNOG" id="COG3485">
    <property type="taxonomic scope" value="Bacteria"/>
</dbReference>
<dbReference type="EMBL" id="JPHD02000016">
    <property type="protein sequence ID" value="KGE53536.1"/>
    <property type="molecule type" value="Genomic_DNA"/>
</dbReference>
<dbReference type="NCBIfam" id="TIGR02422">
    <property type="entry name" value="protocat_beta"/>
    <property type="match status" value="1"/>
</dbReference>
<dbReference type="GeneID" id="58001124"/>
<keyword evidence="2 4" id="KW-0223">Dioxygenase</keyword>
<evidence type="ECO:0000256" key="2">
    <source>
        <dbReference type="ARBA" id="ARBA00022964"/>
    </source>
</evidence>
<dbReference type="GO" id="GO:0008199">
    <property type="term" value="F:ferric iron binding"/>
    <property type="evidence" value="ECO:0007669"/>
    <property type="project" value="InterPro"/>
</dbReference>
<dbReference type="HOGENOM" id="CLU_027719_5_0_6"/>
<keyword evidence="3" id="KW-0560">Oxidoreductase</keyword>
<dbReference type="PROSITE" id="PS00083">
    <property type="entry name" value="INTRADIOL_DIOXYGENAS"/>
    <property type="match status" value="1"/>
</dbReference>
<dbReference type="Proteomes" id="UP000028012">
    <property type="component" value="Unassembled WGS sequence"/>
</dbReference>
<dbReference type="Pfam" id="PF12391">
    <property type="entry name" value="PCDO_beta_N"/>
    <property type="match status" value="1"/>
</dbReference>